<dbReference type="AlphaFoldDB" id="A8P1H3"/>
<keyword evidence="3" id="KW-1185">Reference proteome</keyword>
<sequence>MSALSHPYGYTAAQAIELFGANILDEYMRKLGINGAIGSPEEWMDVGHFVAWASGYITEEVKKSDSSSTSGAMSKHKRSLDLLVDSQVDDGIEDGPSKRPRPTEDEDDASDTTIVSLRSDASKHDNNISTLCHDVLGHILGYLVDEVAHCSEPPNQHAALMQLLTFASVCTSWRKIALNSAVEWAKFAGCYTVSPKLMELILERSGKAPLVVDADVQRGIRFHEVLSEDFEAKGSDSNIIANMRSVIAHSERFRELKLYFHDRLSIQEADGLNKLFSRRMDSLEFLDIEGVADGPRDVILSTTNLFGGSTTTSLKRLELYGVTFSPCSWGMTFFKTVDYLGLGHWLFDHDPSVKLAWMEPLRALTSLNWLITGYFCIPTDNRRVDYYIDRIDQIQPVSLSGLKTLQLEGNLPGVSFALALMNIPQRCSVTITAGIWDVDLEGIGERTFAQLDKMWPEDGCDWVGVAISEDTLEIIVEFNDYRYVLEIMGDLGPEEGENIEQEVAEEFSRILSGLSKGPRFQKLGARAIWIDITCRVDGFIKGADHESLREFFRCFKEAESLNLSPGALDFLTSRRAGMWPIFVDLKNITVYTGSGTREFDEIEEMLLMFQHMWYLSLALKYETVPLLESVCIREGELFVTL</sequence>
<name>A8P1H3_COPC7</name>
<dbReference type="OrthoDB" id="2884925at2759"/>
<proteinExistence type="predicted"/>
<dbReference type="GeneID" id="6014664"/>
<organism evidence="2 3">
    <name type="scientific">Coprinopsis cinerea (strain Okayama-7 / 130 / ATCC MYA-4618 / FGSC 9003)</name>
    <name type="common">Inky cap fungus</name>
    <name type="synonym">Hormographiella aspergillata</name>
    <dbReference type="NCBI Taxonomy" id="240176"/>
    <lineage>
        <taxon>Eukaryota</taxon>
        <taxon>Fungi</taxon>
        <taxon>Dikarya</taxon>
        <taxon>Basidiomycota</taxon>
        <taxon>Agaricomycotina</taxon>
        <taxon>Agaricomycetes</taxon>
        <taxon>Agaricomycetidae</taxon>
        <taxon>Agaricales</taxon>
        <taxon>Agaricineae</taxon>
        <taxon>Psathyrellaceae</taxon>
        <taxon>Coprinopsis</taxon>
    </lineage>
</organism>
<dbReference type="Proteomes" id="UP000001861">
    <property type="component" value="Unassembled WGS sequence"/>
</dbReference>
<evidence type="ECO:0000256" key="1">
    <source>
        <dbReference type="SAM" id="MobiDB-lite"/>
    </source>
</evidence>
<dbReference type="RefSeq" id="XP_001838095.1">
    <property type="nucleotide sequence ID" value="XM_001838043.1"/>
</dbReference>
<evidence type="ECO:0000313" key="2">
    <source>
        <dbReference type="EMBL" id="EAU83672.1"/>
    </source>
</evidence>
<dbReference type="InParanoid" id="A8P1H3"/>
<reference evidence="2 3" key="1">
    <citation type="journal article" date="2010" name="Proc. Natl. Acad. Sci. U.S.A.">
        <title>Insights into evolution of multicellular fungi from the assembled chromosomes of the mushroom Coprinopsis cinerea (Coprinus cinereus).</title>
        <authorList>
            <person name="Stajich J.E."/>
            <person name="Wilke S.K."/>
            <person name="Ahren D."/>
            <person name="Au C.H."/>
            <person name="Birren B.W."/>
            <person name="Borodovsky M."/>
            <person name="Burns C."/>
            <person name="Canback B."/>
            <person name="Casselton L.A."/>
            <person name="Cheng C.K."/>
            <person name="Deng J."/>
            <person name="Dietrich F.S."/>
            <person name="Fargo D.C."/>
            <person name="Farman M.L."/>
            <person name="Gathman A.C."/>
            <person name="Goldberg J."/>
            <person name="Guigo R."/>
            <person name="Hoegger P.J."/>
            <person name="Hooker J.B."/>
            <person name="Huggins A."/>
            <person name="James T.Y."/>
            <person name="Kamada T."/>
            <person name="Kilaru S."/>
            <person name="Kodira C."/>
            <person name="Kues U."/>
            <person name="Kupfer D."/>
            <person name="Kwan H.S."/>
            <person name="Lomsadze A."/>
            <person name="Li W."/>
            <person name="Lilly W.W."/>
            <person name="Ma L.J."/>
            <person name="Mackey A.J."/>
            <person name="Manning G."/>
            <person name="Martin F."/>
            <person name="Muraguchi H."/>
            <person name="Natvig D.O."/>
            <person name="Palmerini H."/>
            <person name="Ramesh M.A."/>
            <person name="Rehmeyer C.J."/>
            <person name="Roe B.A."/>
            <person name="Shenoy N."/>
            <person name="Stanke M."/>
            <person name="Ter-Hovhannisyan V."/>
            <person name="Tunlid A."/>
            <person name="Velagapudi R."/>
            <person name="Vision T.J."/>
            <person name="Zeng Q."/>
            <person name="Zolan M.E."/>
            <person name="Pukkila P.J."/>
        </authorList>
    </citation>
    <scope>NUCLEOTIDE SEQUENCE [LARGE SCALE GENOMIC DNA]</scope>
    <source>
        <strain evidence="3">Okayama-7 / 130 / ATCC MYA-4618 / FGSC 9003</strain>
    </source>
</reference>
<evidence type="ECO:0008006" key="4">
    <source>
        <dbReference type="Google" id="ProtNLM"/>
    </source>
</evidence>
<protein>
    <recommendedName>
        <fullName evidence="4">F-box domain-containing protein</fullName>
    </recommendedName>
</protein>
<dbReference type="EMBL" id="AACS02000013">
    <property type="protein sequence ID" value="EAU83672.1"/>
    <property type="molecule type" value="Genomic_DNA"/>
</dbReference>
<gene>
    <name evidence="2" type="ORF">CC1G_05576</name>
</gene>
<evidence type="ECO:0000313" key="3">
    <source>
        <dbReference type="Proteomes" id="UP000001861"/>
    </source>
</evidence>
<dbReference type="KEGG" id="cci:CC1G_05576"/>
<accession>A8P1H3</accession>
<comment type="caution">
    <text evidence="2">The sequence shown here is derived from an EMBL/GenBank/DDBJ whole genome shotgun (WGS) entry which is preliminary data.</text>
</comment>
<dbReference type="VEuPathDB" id="FungiDB:CC1G_05576"/>
<feature type="region of interest" description="Disordered" evidence="1">
    <location>
        <begin position="88"/>
        <end position="112"/>
    </location>
</feature>